<reference evidence="1 2" key="1">
    <citation type="submission" date="2024-02" db="EMBL/GenBank/DDBJ databases">
        <title>First draft genome assembly of two strains of Seiridium cardinale.</title>
        <authorList>
            <person name="Emiliani G."/>
            <person name="Scali E."/>
        </authorList>
    </citation>
    <scope>NUCLEOTIDE SEQUENCE [LARGE SCALE GENOMIC DNA]</scope>
    <source>
        <strain evidence="1 2">BM-138-000479</strain>
    </source>
</reference>
<accession>A0ABR2Y9A3</accession>
<keyword evidence="2" id="KW-1185">Reference proteome</keyword>
<organism evidence="1 2">
    <name type="scientific">Seiridium cardinale</name>
    <dbReference type="NCBI Taxonomy" id="138064"/>
    <lineage>
        <taxon>Eukaryota</taxon>
        <taxon>Fungi</taxon>
        <taxon>Dikarya</taxon>
        <taxon>Ascomycota</taxon>
        <taxon>Pezizomycotina</taxon>
        <taxon>Sordariomycetes</taxon>
        <taxon>Xylariomycetidae</taxon>
        <taxon>Amphisphaeriales</taxon>
        <taxon>Sporocadaceae</taxon>
        <taxon>Seiridium</taxon>
    </lineage>
</organism>
<protein>
    <submittedName>
        <fullName evidence="1">Uncharacterized protein</fullName>
    </submittedName>
</protein>
<proteinExistence type="predicted"/>
<dbReference type="EMBL" id="JARVKM010000001">
    <property type="protein sequence ID" value="KAK9783799.1"/>
    <property type="molecule type" value="Genomic_DNA"/>
</dbReference>
<evidence type="ECO:0000313" key="2">
    <source>
        <dbReference type="Proteomes" id="UP001465668"/>
    </source>
</evidence>
<gene>
    <name evidence="1" type="ORF">SCAR479_00358</name>
</gene>
<comment type="caution">
    <text evidence="1">The sequence shown here is derived from an EMBL/GenBank/DDBJ whole genome shotgun (WGS) entry which is preliminary data.</text>
</comment>
<dbReference type="Proteomes" id="UP001465668">
    <property type="component" value="Unassembled WGS sequence"/>
</dbReference>
<evidence type="ECO:0000313" key="1">
    <source>
        <dbReference type="EMBL" id="KAK9783799.1"/>
    </source>
</evidence>
<name>A0ABR2Y9A3_9PEZI</name>
<sequence length="479" mass="53845">MTLRTSYLRRPLFLPSSWADDEKIDKWKSEGKLEVPNILDRIRAESAIRPASSKIPPGANDLDEAAFIALLHTQGNLPKSCSFFGHLIYNIVAYLSVAPFYPQPGEKSPPHLSLTEIYRGSAWVLPEVYHSLVPENSFSRLRIAADHRRLLFQSLATTTYDGPYDPVKARQRATRNAYFVTNPAYDRLEWPSVNSDNDGDEMYHDVLDILHATQPRIASIVEVKRDKFRNCAKHLTRGKPEFHSLAIPLNLFKEFVAFSLALQFESRSSEQPVRAQYEGAAKDVVASFSPTPPQDSFMTLPRLSQLATMLDQDVNFEHFDRAHQWHTGIRPTAKVLVAAIKTMPGLSLLIMCGVSRAGGKFVFGIFNPDISDIEENNTEDADDDEDEDGEDRAVVVRELDDVHDCVEHGSDIDYVARPLIFVLSPAQHMVRLKDEHRIVGDRLHFDDALSIANDGTAEIKVGVGTVITNIKAIEIWGHF</sequence>